<accession>A0A8X6TFN9</accession>
<evidence type="ECO:0000313" key="2">
    <source>
        <dbReference type="Proteomes" id="UP000887013"/>
    </source>
</evidence>
<protein>
    <submittedName>
        <fullName evidence="1">Uncharacterized protein</fullName>
    </submittedName>
</protein>
<dbReference type="PANTHER" id="PTHR38681:SF1">
    <property type="entry name" value="RETROVIRUS-RELATED POL POLYPROTEIN FROM TRANSPOSON 412-LIKE PROTEIN"/>
    <property type="match status" value="1"/>
</dbReference>
<sequence>MVHGSVQWTTVLPTILLGFRTTWKEDLQATPAEMIYGTPIMLLGEFLCPSKQNADSATFVGRFRESMQRLSPLTTRHHGQNTIFVSKDLTTCSHIFLRTDSILTVL</sequence>
<reference evidence="1" key="1">
    <citation type="submission" date="2020-08" db="EMBL/GenBank/DDBJ databases">
        <title>Multicomponent nature underlies the extraordinary mechanical properties of spider dragline silk.</title>
        <authorList>
            <person name="Kono N."/>
            <person name="Nakamura H."/>
            <person name="Mori M."/>
            <person name="Yoshida Y."/>
            <person name="Ohtoshi R."/>
            <person name="Malay A.D."/>
            <person name="Moran D.A.P."/>
            <person name="Tomita M."/>
            <person name="Numata K."/>
            <person name="Arakawa K."/>
        </authorList>
    </citation>
    <scope>NUCLEOTIDE SEQUENCE</scope>
</reference>
<dbReference type="PANTHER" id="PTHR38681">
    <property type="entry name" value="RETROVIRUS-RELATED POL POLYPROTEIN FROM TRANSPOSON 412-LIKE PROTEIN-RELATED"/>
    <property type="match status" value="1"/>
</dbReference>
<keyword evidence="2" id="KW-1185">Reference proteome</keyword>
<organism evidence="1 2">
    <name type="scientific">Nephila pilipes</name>
    <name type="common">Giant wood spider</name>
    <name type="synonym">Nephila maculata</name>
    <dbReference type="NCBI Taxonomy" id="299642"/>
    <lineage>
        <taxon>Eukaryota</taxon>
        <taxon>Metazoa</taxon>
        <taxon>Ecdysozoa</taxon>
        <taxon>Arthropoda</taxon>
        <taxon>Chelicerata</taxon>
        <taxon>Arachnida</taxon>
        <taxon>Araneae</taxon>
        <taxon>Araneomorphae</taxon>
        <taxon>Entelegynae</taxon>
        <taxon>Araneoidea</taxon>
        <taxon>Nephilidae</taxon>
        <taxon>Nephila</taxon>
    </lineage>
</organism>
<evidence type="ECO:0000313" key="1">
    <source>
        <dbReference type="EMBL" id="GFT03159.1"/>
    </source>
</evidence>
<dbReference type="Proteomes" id="UP000887013">
    <property type="component" value="Unassembled WGS sequence"/>
</dbReference>
<dbReference type="EMBL" id="BMAW01102198">
    <property type="protein sequence ID" value="GFT03159.1"/>
    <property type="molecule type" value="Genomic_DNA"/>
</dbReference>
<name>A0A8X6TFN9_NEPPI</name>
<dbReference type="OrthoDB" id="6425810at2759"/>
<proteinExistence type="predicted"/>
<comment type="caution">
    <text evidence="1">The sequence shown here is derived from an EMBL/GenBank/DDBJ whole genome shotgun (WGS) entry which is preliminary data.</text>
</comment>
<dbReference type="AlphaFoldDB" id="A0A8X6TFN9"/>
<gene>
    <name evidence="1" type="primary">AVEN_261252_1</name>
    <name evidence="1" type="ORF">NPIL_305481</name>
</gene>